<gene>
    <name evidence="11" type="primary">hisA_1</name>
    <name evidence="9" type="synonym">hisA</name>
    <name evidence="11" type="ORF">LNKW23_01670</name>
</gene>
<keyword evidence="8 9" id="KW-0413">Isomerase</keyword>
<proteinExistence type="inferred from homology"/>
<organism evidence="11 12">
    <name type="scientific">Paralimibaculum aggregatum</name>
    <dbReference type="NCBI Taxonomy" id="3036245"/>
    <lineage>
        <taxon>Bacteria</taxon>
        <taxon>Pseudomonadati</taxon>
        <taxon>Pseudomonadota</taxon>
        <taxon>Alphaproteobacteria</taxon>
        <taxon>Rhodobacterales</taxon>
        <taxon>Paracoccaceae</taxon>
        <taxon>Paralimibaculum</taxon>
    </lineage>
</organism>
<dbReference type="EC" id="5.3.1.16" evidence="9"/>
<dbReference type="Proteomes" id="UP001239909">
    <property type="component" value="Unassembled WGS sequence"/>
</dbReference>
<evidence type="ECO:0000256" key="7">
    <source>
        <dbReference type="ARBA" id="ARBA00023102"/>
    </source>
</evidence>
<evidence type="ECO:0000256" key="3">
    <source>
        <dbReference type="ARBA" id="ARBA00005133"/>
    </source>
</evidence>
<protein>
    <recommendedName>
        <fullName evidence="9">1-(5-phosphoribosyl)-5-[(5-phosphoribosylamino)methylideneamino] imidazole-4-carboxamide isomerase</fullName>
        <ecNumber evidence="9">5.3.1.16</ecNumber>
    </recommendedName>
    <alternativeName>
        <fullName evidence="9">Phosphoribosylformimino-5-aminoimidazole carboxamide ribotide isomerase</fullName>
    </alternativeName>
</protein>
<sequence length="247" mass="26894">MLIIPTLQLLDGNCVTLTRGNITEPEVWHGDPVERALGLVEQGAERLHVTDLGGVTGGERHTEIMQAIIRQAGVPVQVSGGMRSDETVGFWREAGAARIVFGSTAITDPDWVKRWAKTVPDYFIVSVDVYQGHVMNSGWGTPSMFTPIDFVHSFDGTPLAALIITDIDRDIDLPDASFALTAKLAEETRIPIISSGLVKQVDDISTLRYMPNIAGAMIGRALFDRSVELKQALAIARPEPGRTAEFI</sequence>
<dbReference type="InterPro" id="IPR023016">
    <property type="entry name" value="HisA/PriA"/>
</dbReference>
<evidence type="ECO:0000256" key="9">
    <source>
        <dbReference type="HAMAP-Rule" id="MF_01014"/>
    </source>
</evidence>
<dbReference type="InterPro" id="IPR044524">
    <property type="entry name" value="Isoase_HisA-like"/>
</dbReference>
<dbReference type="InterPro" id="IPR006062">
    <property type="entry name" value="His_biosynth"/>
</dbReference>
<evidence type="ECO:0000256" key="2">
    <source>
        <dbReference type="ARBA" id="ARBA00004496"/>
    </source>
</evidence>
<keyword evidence="6 9" id="KW-0028">Amino-acid biosynthesis</keyword>
<keyword evidence="5 9" id="KW-0963">Cytoplasm</keyword>
<comment type="pathway">
    <text evidence="3 9">Amino-acid biosynthesis; L-histidine biosynthesis; L-histidine from 5-phospho-alpha-D-ribose 1-diphosphate: step 4/9.</text>
</comment>
<dbReference type="SUPFAM" id="SSF51366">
    <property type="entry name" value="Ribulose-phoshate binding barrel"/>
    <property type="match status" value="1"/>
</dbReference>
<dbReference type="RefSeq" id="WP_285669579.1">
    <property type="nucleotide sequence ID" value="NZ_BSYI01000001.1"/>
</dbReference>
<name>A0ABQ6LC31_9RHOB</name>
<accession>A0ABQ6LC31</accession>
<dbReference type="EMBL" id="BSYI01000001">
    <property type="protein sequence ID" value="GMG80955.1"/>
    <property type="molecule type" value="Genomic_DNA"/>
</dbReference>
<evidence type="ECO:0000256" key="8">
    <source>
        <dbReference type="ARBA" id="ARBA00023235"/>
    </source>
</evidence>
<dbReference type="CDD" id="cd04732">
    <property type="entry name" value="HisA"/>
    <property type="match status" value="1"/>
</dbReference>
<comment type="caution">
    <text evidence="11">The sequence shown here is derived from an EMBL/GenBank/DDBJ whole genome shotgun (WGS) entry which is preliminary data.</text>
</comment>
<dbReference type="GO" id="GO:0016853">
    <property type="term" value="F:isomerase activity"/>
    <property type="evidence" value="ECO:0007669"/>
    <property type="project" value="UniProtKB-KW"/>
</dbReference>
<dbReference type="Pfam" id="PF00977">
    <property type="entry name" value="His_biosynth"/>
    <property type="match status" value="1"/>
</dbReference>
<comment type="caution">
    <text evidence="9">Lacks conserved residue(s) required for the propagation of feature annotation.</text>
</comment>
<reference evidence="11 12" key="1">
    <citation type="submission" date="2023-04" db="EMBL/GenBank/DDBJ databases">
        <title>Marinoamorphus aggregata gen. nov., sp. Nov., isolate from tissue of brittle star Ophioplocus japonicus.</title>
        <authorList>
            <person name="Kawano K."/>
            <person name="Sawayama S."/>
            <person name="Nakagawa S."/>
        </authorList>
    </citation>
    <scope>NUCLEOTIDE SEQUENCE [LARGE SCALE GENOMIC DNA]</scope>
    <source>
        <strain evidence="11 12">NKW23</strain>
    </source>
</reference>
<evidence type="ECO:0000256" key="6">
    <source>
        <dbReference type="ARBA" id="ARBA00022605"/>
    </source>
</evidence>
<dbReference type="HAMAP" id="MF_01014">
    <property type="entry name" value="HisA"/>
    <property type="match status" value="1"/>
</dbReference>
<keyword evidence="7 9" id="KW-0368">Histidine biosynthesis</keyword>
<comment type="subcellular location">
    <subcellularLocation>
        <location evidence="2 9">Cytoplasm</location>
    </subcellularLocation>
</comment>
<comment type="catalytic activity">
    <reaction evidence="1 9">
        <text>1-(5-phospho-beta-D-ribosyl)-5-[(5-phospho-beta-D-ribosylamino)methylideneamino]imidazole-4-carboxamide = 5-[(5-phospho-1-deoxy-D-ribulos-1-ylimino)methylamino]-1-(5-phospho-beta-D-ribosyl)imidazole-4-carboxamide</text>
        <dbReference type="Rhea" id="RHEA:15469"/>
        <dbReference type="ChEBI" id="CHEBI:58435"/>
        <dbReference type="ChEBI" id="CHEBI:58525"/>
        <dbReference type="EC" id="5.3.1.16"/>
    </reaction>
</comment>
<evidence type="ECO:0000313" key="12">
    <source>
        <dbReference type="Proteomes" id="UP001239909"/>
    </source>
</evidence>
<feature type="active site" description="Proton donor" evidence="9">
    <location>
        <position position="128"/>
    </location>
</feature>
<evidence type="ECO:0000256" key="5">
    <source>
        <dbReference type="ARBA" id="ARBA00022490"/>
    </source>
</evidence>
<dbReference type="InterPro" id="IPR013785">
    <property type="entry name" value="Aldolase_TIM"/>
</dbReference>
<evidence type="ECO:0000256" key="1">
    <source>
        <dbReference type="ARBA" id="ARBA00000901"/>
    </source>
</evidence>
<dbReference type="PANTHER" id="PTHR43090">
    <property type="entry name" value="1-(5-PHOSPHORIBOSYL)-5-[(5-PHOSPHORIBOSYLAMINO)METHYLIDENEAMINO] IMIDAZOLE-4-CARBOXAMIDE ISOMERASE"/>
    <property type="match status" value="1"/>
</dbReference>
<evidence type="ECO:0000313" key="11">
    <source>
        <dbReference type="EMBL" id="GMG80955.1"/>
    </source>
</evidence>
<evidence type="ECO:0000256" key="10">
    <source>
        <dbReference type="RuleBase" id="RU003657"/>
    </source>
</evidence>
<keyword evidence="12" id="KW-1185">Reference proteome</keyword>
<evidence type="ECO:0000256" key="4">
    <source>
        <dbReference type="ARBA" id="ARBA00009667"/>
    </source>
</evidence>
<dbReference type="Gene3D" id="3.20.20.70">
    <property type="entry name" value="Aldolase class I"/>
    <property type="match status" value="1"/>
</dbReference>
<dbReference type="InterPro" id="IPR011060">
    <property type="entry name" value="RibuloseP-bd_barrel"/>
</dbReference>
<dbReference type="PANTHER" id="PTHR43090:SF2">
    <property type="entry name" value="1-(5-PHOSPHORIBOSYL)-5-[(5-PHOSPHORIBOSYLAMINO)METHYLIDENEAMINO] IMIDAZOLE-4-CARBOXAMIDE ISOMERASE"/>
    <property type="match status" value="1"/>
</dbReference>
<comment type="similarity">
    <text evidence="4 9 10">Belongs to the HisA/HisF family.</text>
</comment>